<dbReference type="InterPro" id="IPR057016">
    <property type="entry name" value="EndoS_F2-like_TIM-barrel"/>
</dbReference>
<evidence type="ECO:0000259" key="8">
    <source>
        <dbReference type="Pfam" id="PF23916"/>
    </source>
</evidence>
<dbReference type="EMBL" id="JAKLTR010000008">
    <property type="protein sequence ID" value="MCG2615325.1"/>
    <property type="molecule type" value="Genomic_DNA"/>
</dbReference>
<evidence type="ECO:0000313" key="9">
    <source>
        <dbReference type="EMBL" id="MCG2615325.1"/>
    </source>
</evidence>
<dbReference type="PROSITE" id="PS51257">
    <property type="entry name" value="PROKAR_LIPOPROTEIN"/>
    <property type="match status" value="1"/>
</dbReference>
<evidence type="ECO:0000256" key="4">
    <source>
        <dbReference type="ARBA" id="ARBA00022801"/>
    </source>
</evidence>
<proteinExistence type="inferred from homology"/>
<dbReference type="Proteomes" id="UP001165367">
    <property type="component" value="Unassembled WGS sequence"/>
</dbReference>
<gene>
    <name evidence="9" type="ORF">LZZ85_13580</name>
</gene>
<evidence type="ECO:0000256" key="3">
    <source>
        <dbReference type="ARBA" id="ARBA00022729"/>
    </source>
</evidence>
<comment type="catalytic activity">
    <reaction evidence="6">
        <text>an N(4)-(oligosaccharide-(1-&gt;3)-[oligosaccharide-(1-&gt;6)]-beta-D-Man-(1-&gt;4)-beta-D-GlcNAc-(1-&gt;4)-alpha-D-GlcNAc)-L-asparaginyl-[protein] + H2O = an oligosaccharide-(1-&gt;3)-[oligosaccharide-(1-&gt;6)]-beta-D-Man-(1-&gt;4)-D-GlcNAc + N(4)-(N-acetyl-beta-D-glucosaminyl)-L-asparaginyl-[protein]</text>
        <dbReference type="Rhea" id="RHEA:73067"/>
        <dbReference type="Rhea" id="RHEA-COMP:12603"/>
        <dbReference type="Rhea" id="RHEA-COMP:18176"/>
        <dbReference type="ChEBI" id="CHEBI:15377"/>
        <dbReference type="ChEBI" id="CHEBI:132248"/>
        <dbReference type="ChEBI" id="CHEBI:192714"/>
        <dbReference type="ChEBI" id="CHEBI:192715"/>
        <dbReference type="EC" id="3.2.1.96"/>
    </reaction>
</comment>
<dbReference type="PROSITE" id="PS01095">
    <property type="entry name" value="GH18_1"/>
    <property type="match status" value="1"/>
</dbReference>
<evidence type="ECO:0000256" key="1">
    <source>
        <dbReference type="ARBA" id="ARBA00009336"/>
    </source>
</evidence>
<keyword evidence="4 9" id="KW-0378">Hydrolase</keyword>
<dbReference type="EC" id="3.2.1.96" evidence="2"/>
<evidence type="ECO:0000256" key="2">
    <source>
        <dbReference type="ARBA" id="ARBA00012566"/>
    </source>
</evidence>
<feature type="signal peptide" evidence="7">
    <location>
        <begin position="1"/>
        <end position="21"/>
    </location>
</feature>
<accession>A0ABS9KSP5</accession>
<organism evidence="9 10">
    <name type="scientific">Terrimonas ginsenosidimutans</name>
    <dbReference type="NCBI Taxonomy" id="2908004"/>
    <lineage>
        <taxon>Bacteria</taxon>
        <taxon>Pseudomonadati</taxon>
        <taxon>Bacteroidota</taxon>
        <taxon>Chitinophagia</taxon>
        <taxon>Chitinophagales</taxon>
        <taxon>Chitinophagaceae</taxon>
        <taxon>Terrimonas</taxon>
    </lineage>
</organism>
<reference evidence="9" key="1">
    <citation type="submission" date="2022-01" db="EMBL/GenBank/DDBJ databases">
        <authorList>
            <person name="Jo J.-H."/>
            <person name="Im W.-T."/>
        </authorList>
    </citation>
    <scope>NUCLEOTIDE SEQUENCE</scope>
    <source>
        <strain evidence="9">NA20</strain>
    </source>
</reference>
<name>A0ABS9KSP5_9BACT</name>
<dbReference type="Gene3D" id="3.20.20.80">
    <property type="entry name" value="Glycosidases"/>
    <property type="match status" value="1"/>
</dbReference>
<dbReference type="Pfam" id="PF23916">
    <property type="entry name" value="TIM-barrel_EndoS"/>
    <property type="match status" value="1"/>
</dbReference>
<protein>
    <recommendedName>
        <fullName evidence="2">mannosyl-glycoprotein endo-beta-N-acetylglucosaminidase</fullName>
        <ecNumber evidence="2">3.2.1.96</ecNumber>
    </recommendedName>
</protein>
<sequence>MKTKLLIAFVIIVSASFVACKKENIEIQKPFEYSDEYYANLRAYKKSDHQICFGWFADYSQTFSYGMHFKGLPDSIDILSLWGGIPKKEDNPSVWEELRFVRDVKGMRLVAPVIVQLEGNNMPINDEGLQMYADYLVKIVTDNDLDGLDMDWEPVSGTYLNNAENFAKLVVMVSQKLGPKSGTGKLLIVDYYNHTLPTTIEPYLDYLVNQAYTQGTTSNSGANLQTRYNRVAAWCPPNKFIVTENIGDWWQNGGSPFTEVNGNTISPVDGLRMYSLEGMARWNPTQGTKAGFGAFYFGRDYNSNPPYKYMRRAIQVANPAVK</sequence>
<evidence type="ECO:0000256" key="7">
    <source>
        <dbReference type="SAM" id="SignalP"/>
    </source>
</evidence>
<keyword evidence="10" id="KW-1185">Reference proteome</keyword>
<comment type="caution">
    <text evidence="9">The sequence shown here is derived from an EMBL/GenBank/DDBJ whole genome shotgun (WGS) entry which is preliminary data.</text>
</comment>
<evidence type="ECO:0000256" key="5">
    <source>
        <dbReference type="ARBA" id="ARBA00023295"/>
    </source>
</evidence>
<dbReference type="RefSeq" id="WP_237872579.1">
    <property type="nucleotide sequence ID" value="NZ_JAKLTR010000008.1"/>
</dbReference>
<dbReference type="InterPro" id="IPR001579">
    <property type="entry name" value="Glyco_hydro_18_chit_AS"/>
</dbReference>
<evidence type="ECO:0000313" key="10">
    <source>
        <dbReference type="Proteomes" id="UP001165367"/>
    </source>
</evidence>
<feature type="domain" description="Endo-beta-N-acetylglucosaminidase EndoS/F2-like TIM-barrel" evidence="8">
    <location>
        <begin position="66"/>
        <end position="291"/>
    </location>
</feature>
<comment type="similarity">
    <text evidence="1">Belongs to the glycosyl hydrolase 18 family.</text>
</comment>
<feature type="chain" id="PRO_5047528624" description="mannosyl-glycoprotein endo-beta-N-acetylglucosaminidase" evidence="7">
    <location>
        <begin position="22"/>
        <end position="322"/>
    </location>
</feature>
<dbReference type="InterPro" id="IPR017853">
    <property type="entry name" value="GH"/>
</dbReference>
<dbReference type="GO" id="GO:0016787">
    <property type="term" value="F:hydrolase activity"/>
    <property type="evidence" value="ECO:0007669"/>
    <property type="project" value="UniProtKB-KW"/>
</dbReference>
<dbReference type="SUPFAM" id="SSF51445">
    <property type="entry name" value="(Trans)glycosidases"/>
    <property type="match status" value="1"/>
</dbReference>
<evidence type="ECO:0000256" key="6">
    <source>
        <dbReference type="ARBA" id="ARBA00034414"/>
    </source>
</evidence>
<keyword evidence="5" id="KW-0326">Glycosidase</keyword>
<keyword evidence="3 7" id="KW-0732">Signal</keyword>